<sequence>MENFLWSIGLLFQPQYGYFRRMITQLGALITAIDDVYDVYGTLDELELFTDAIDRWDINAIEQLPDYMKLCLFALHNSTNQIASDIFQEQGINILPYSKKVWLDLCKTYLIEAKWYHQGYTPSLQEYIDVAVISVSAPLLLLHVYILSSNHITIEVLQYLEKEFPSIIHCSSMVVRLADDLGTSSDEMRRGDVSKSIQCYMHETGVSEEDARKYMQDLIDKTWKKMNKDEFESSLLPQNLIEATINFARMAQFMYRYGDGHSSQDDVMRHRILSLLINPIPLPRPQESHVTA</sequence>
<dbReference type="SUPFAM" id="SSF48576">
    <property type="entry name" value="Terpenoid synthases"/>
    <property type="match status" value="1"/>
</dbReference>
<keyword evidence="4" id="KW-1185">Reference proteome</keyword>
<feature type="domain" description="Terpene synthase metal-binding" evidence="2">
    <location>
        <begin position="1"/>
        <end position="225"/>
    </location>
</feature>
<dbReference type="Pfam" id="PF03936">
    <property type="entry name" value="Terpene_synth_C"/>
    <property type="match status" value="1"/>
</dbReference>
<proteinExistence type="predicted"/>
<keyword evidence="1" id="KW-0479">Metal-binding</keyword>
<protein>
    <recommendedName>
        <fullName evidence="2">Terpene synthase metal-binding domain-containing protein</fullName>
    </recommendedName>
</protein>
<organism evidence="3 4">
    <name type="scientific">Rubroshorea leprosula</name>
    <dbReference type="NCBI Taxonomy" id="152421"/>
    <lineage>
        <taxon>Eukaryota</taxon>
        <taxon>Viridiplantae</taxon>
        <taxon>Streptophyta</taxon>
        <taxon>Embryophyta</taxon>
        <taxon>Tracheophyta</taxon>
        <taxon>Spermatophyta</taxon>
        <taxon>Magnoliopsida</taxon>
        <taxon>eudicotyledons</taxon>
        <taxon>Gunneridae</taxon>
        <taxon>Pentapetalae</taxon>
        <taxon>rosids</taxon>
        <taxon>malvids</taxon>
        <taxon>Malvales</taxon>
        <taxon>Dipterocarpaceae</taxon>
        <taxon>Rubroshorea</taxon>
    </lineage>
</organism>
<dbReference type="SFLD" id="SFLDS00005">
    <property type="entry name" value="Isoprenoid_Synthase_Type_I"/>
    <property type="match status" value="1"/>
</dbReference>
<dbReference type="InterPro" id="IPR034741">
    <property type="entry name" value="Terpene_cyclase-like_1_C"/>
</dbReference>
<dbReference type="InterPro" id="IPR050148">
    <property type="entry name" value="Terpene_synthase-like"/>
</dbReference>
<dbReference type="Proteomes" id="UP001054252">
    <property type="component" value="Unassembled WGS sequence"/>
</dbReference>
<name>A0AAV5LKC2_9ROSI</name>
<dbReference type="InterPro" id="IPR005630">
    <property type="entry name" value="Terpene_synthase_metal-bd"/>
</dbReference>
<reference evidence="3 4" key="1">
    <citation type="journal article" date="2021" name="Commun. Biol.">
        <title>The genome of Shorea leprosula (Dipterocarpaceae) highlights the ecological relevance of drought in aseasonal tropical rainforests.</title>
        <authorList>
            <person name="Ng K.K.S."/>
            <person name="Kobayashi M.J."/>
            <person name="Fawcett J.A."/>
            <person name="Hatakeyama M."/>
            <person name="Paape T."/>
            <person name="Ng C.H."/>
            <person name="Ang C.C."/>
            <person name="Tnah L.H."/>
            <person name="Lee C.T."/>
            <person name="Nishiyama T."/>
            <person name="Sese J."/>
            <person name="O'Brien M.J."/>
            <person name="Copetti D."/>
            <person name="Mohd Noor M.I."/>
            <person name="Ong R.C."/>
            <person name="Putra M."/>
            <person name="Sireger I.Z."/>
            <person name="Indrioko S."/>
            <person name="Kosugi Y."/>
            <person name="Izuno A."/>
            <person name="Isagi Y."/>
            <person name="Lee S.L."/>
            <person name="Shimizu K.K."/>
        </authorList>
    </citation>
    <scope>NUCLEOTIDE SEQUENCE [LARGE SCALE GENOMIC DNA]</scope>
    <source>
        <strain evidence="3">214</strain>
    </source>
</reference>
<dbReference type="GO" id="GO:0000287">
    <property type="term" value="F:magnesium ion binding"/>
    <property type="evidence" value="ECO:0007669"/>
    <property type="project" value="InterPro"/>
</dbReference>
<dbReference type="AlphaFoldDB" id="A0AAV5LKC2"/>
<evidence type="ECO:0000256" key="1">
    <source>
        <dbReference type="ARBA" id="ARBA00022723"/>
    </source>
</evidence>
<dbReference type="SFLD" id="SFLDG01019">
    <property type="entry name" value="Terpene_Cyclase_Like_1_C_Termi"/>
    <property type="match status" value="1"/>
</dbReference>
<comment type="caution">
    <text evidence="3">The sequence shown here is derived from an EMBL/GenBank/DDBJ whole genome shotgun (WGS) entry which is preliminary data.</text>
</comment>
<evidence type="ECO:0000259" key="2">
    <source>
        <dbReference type="Pfam" id="PF03936"/>
    </source>
</evidence>
<dbReference type="Gene3D" id="1.10.600.10">
    <property type="entry name" value="Farnesyl Diphosphate Synthase"/>
    <property type="match status" value="1"/>
</dbReference>
<dbReference type="InterPro" id="IPR008949">
    <property type="entry name" value="Isoprenoid_synthase_dom_sf"/>
</dbReference>
<dbReference type="FunFam" id="1.10.600.10:FF:000007">
    <property type="entry name" value="Isoprene synthase, chloroplastic"/>
    <property type="match status" value="1"/>
</dbReference>
<gene>
    <name evidence="3" type="ORF">SLEP1_g45063</name>
</gene>
<dbReference type="GO" id="GO:0010333">
    <property type="term" value="F:terpene synthase activity"/>
    <property type="evidence" value="ECO:0007669"/>
    <property type="project" value="InterPro"/>
</dbReference>
<dbReference type="PANTHER" id="PTHR31225:SF244">
    <property type="entry name" value="1,8-CINEOLE SYNTHASE 1, CHLOROPLASTIC-RELATED"/>
    <property type="match status" value="1"/>
</dbReference>
<dbReference type="EMBL" id="BPVZ01000119">
    <property type="protein sequence ID" value="GKV36987.1"/>
    <property type="molecule type" value="Genomic_DNA"/>
</dbReference>
<dbReference type="PANTHER" id="PTHR31225">
    <property type="entry name" value="OS04G0344100 PROTEIN-RELATED"/>
    <property type="match status" value="1"/>
</dbReference>
<evidence type="ECO:0000313" key="4">
    <source>
        <dbReference type="Proteomes" id="UP001054252"/>
    </source>
</evidence>
<evidence type="ECO:0000313" key="3">
    <source>
        <dbReference type="EMBL" id="GKV36987.1"/>
    </source>
</evidence>
<accession>A0AAV5LKC2</accession>
<dbReference type="GO" id="GO:0016114">
    <property type="term" value="P:terpenoid biosynthetic process"/>
    <property type="evidence" value="ECO:0007669"/>
    <property type="project" value="InterPro"/>
</dbReference>